<dbReference type="AlphaFoldDB" id="A0A552DMV9"/>
<comment type="caution">
    <text evidence="1">The sequence shown here is derived from an EMBL/GenBank/DDBJ whole genome shotgun (WGS) entry which is preliminary data.</text>
</comment>
<evidence type="ECO:0000313" key="1">
    <source>
        <dbReference type="EMBL" id="TRU23528.1"/>
    </source>
</evidence>
<organism evidence="1 2">
    <name type="scientific">Microcystis aeruginosa Ma_SC_T_19800800_S464</name>
    <dbReference type="NCBI Taxonomy" id="2486257"/>
    <lineage>
        <taxon>Bacteria</taxon>
        <taxon>Bacillati</taxon>
        <taxon>Cyanobacteriota</taxon>
        <taxon>Cyanophyceae</taxon>
        <taxon>Oscillatoriophycideae</taxon>
        <taxon>Chroococcales</taxon>
        <taxon>Microcystaceae</taxon>
        <taxon>Microcystis</taxon>
    </lineage>
</organism>
<sequence length="141" mass="16120">MDISHCSECNKNKIVKVSENGKEFIVNNNSQKLITKIKIDNCLIIEGKRCDWLLEIDNPCSLALYIELKGKNIEQAYDQLLSTLNHSYLQKRHKESKKECYIVASRVPKAGTNVQVYQAKLKQSHPEVSLKVKSMKAEITI</sequence>
<name>A0A552DMV9_MICAE</name>
<dbReference type="EMBL" id="SFBL01000146">
    <property type="protein sequence ID" value="TRU23528.1"/>
    <property type="molecule type" value="Genomic_DNA"/>
</dbReference>
<reference evidence="1 2" key="1">
    <citation type="submission" date="2019-01" db="EMBL/GenBank/DDBJ databases">
        <title>Coherence of Microcystis species and biogeography revealed through population genomics.</title>
        <authorList>
            <person name="Perez-Carrascal O.M."/>
            <person name="Terrat Y."/>
            <person name="Giani A."/>
            <person name="Fortin N."/>
            <person name="Tromas N."/>
            <person name="Shapiro B.J."/>
        </authorList>
    </citation>
    <scope>NUCLEOTIDE SEQUENCE [LARGE SCALE GENOMIC DNA]</scope>
    <source>
        <strain evidence="1">Ma_SC_T_19800800_S464</strain>
    </source>
</reference>
<accession>A0A552DMV9</accession>
<proteinExistence type="predicted"/>
<gene>
    <name evidence="1" type="ORF">EWV81_15875</name>
</gene>
<protein>
    <submittedName>
        <fullName evidence="1">Uncharacterized protein</fullName>
    </submittedName>
</protein>
<evidence type="ECO:0000313" key="2">
    <source>
        <dbReference type="Proteomes" id="UP000319313"/>
    </source>
</evidence>
<dbReference type="Proteomes" id="UP000319313">
    <property type="component" value="Unassembled WGS sequence"/>
</dbReference>